<dbReference type="InterPro" id="IPR012340">
    <property type="entry name" value="NA-bd_OB-fold"/>
</dbReference>
<dbReference type="Gene3D" id="3.30.1490.70">
    <property type="match status" value="1"/>
</dbReference>
<dbReference type="PANTHER" id="PTHR42705">
    <property type="entry name" value="BIFUNCTIONAL NON-HOMOLOGOUS END JOINING PROTEIN LIGD"/>
    <property type="match status" value="1"/>
</dbReference>
<dbReference type="NCBIfam" id="TIGR02779">
    <property type="entry name" value="NHEJ_ligase_lig"/>
    <property type="match status" value="1"/>
</dbReference>
<reference evidence="24" key="1">
    <citation type="journal article" date="2019" name="Int. J. Syst. Evol. Microbiol.">
        <title>The Global Catalogue of Microorganisms (GCM) 10K type strain sequencing project: providing services to taxonomists for standard genome sequencing and annotation.</title>
        <authorList>
            <consortium name="The Broad Institute Genomics Platform"/>
            <consortium name="The Broad Institute Genome Sequencing Center for Infectious Disease"/>
            <person name="Wu L."/>
            <person name="Ma J."/>
        </authorList>
    </citation>
    <scope>NUCLEOTIDE SEQUENCE [LARGE SCALE GENOMIC DNA]</scope>
    <source>
        <strain evidence="24">CGMCC 1.10759</strain>
    </source>
</reference>
<keyword evidence="5" id="KW-0548">Nucleotidyltransferase</keyword>
<sequence>MPGFIAPCHATPTTRIPPGQAWSHELKFDGYRLQAHLHEGTATLYTRRGFDWTHRFRVIAAELMSLEVGSAILDGEVYAPDKTGRSDFHLLQRDLAQGRTDREIYSPFDLLYVNGIDLREATLADRRRVLSSLVVAENHRHIILSEAIGVESEELLKRVCEMGFEGVVSKRLDAPYRSGEQASWLKAKCHLTGDYPIVAFVEKLGARPRRIASLYLGRFELGKLLYAGKAQTGFQTDDLYLLRERLDPYITSTSPLSIPVNKPKATWVRPELAAEIRYNGTTADGLLRAPVYKGLREDLAPLEVADTGRRKARKTPVPIRHPRAPAVPKENILQLLPQAVPIPHDDLRRYWRRVHTVALPYLARRPLKLVRQVQGTSFYHKGPLPEIPASVHQLRVTKREGGQGTRVWVDDLDGLLGLVEMDVVELHPWNATVEDIELADQMVFDLDPGEGISWTFVLDTAFTLRELLEQHGYEHTWPKLTGGKGLHVMVPLARRIPHESAHRRSRRIAEALSSLDPDRYTVSAALSARRGRLFIDYLRNGRGTTAVGAYSPRAKARWTMAVPLEWSELETRLRRPDEYTIDAPPMTENRTRRSLPTAQAEKKARRRRRTRSVSRR</sequence>
<dbReference type="RefSeq" id="WP_380600392.1">
    <property type="nucleotide sequence ID" value="NZ_JBHSDU010000010.1"/>
</dbReference>
<dbReference type="CDD" id="cd07906">
    <property type="entry name" value="Adenylation_DNA_ligase_LigD_LigC"/>
    <property type="match status" value="1"/>
</dbReference>
<evidence type="ECO:0000256" key="9">
    <source>
        <dbReference type="ARBA" id="ARBA00022763"/>
    </source>
</evidence>
<evidence type="ECO:0000313" key="24">
    <source>
        <dbReference type="Proteomes" id="UP001595904"/>
    </source>
</evidence>
<dbReference type="Gene3D" id="3.90.920.10">
    <property type="entry name" value="DNA primase, PRIM domain"/>
    <property type="match status" value="1"/>
</dbReference>
<organism evidence="23 24">
    <name type="scientific">Steroidobacter flavus</name>
    <dbReference type="NCBI Taxonomy" id="1842136"/>
    <lineage>
        <taxon>Bacteria</taxon>
        <taxon>Pseudomonadati</taxon>
        <taxon>Pseudomonadota</taxon>
        <taxon>Gammaproteobacteria</taxon>
        <taxon>Steroidobacterales</taxon>
        <taxon>Steroidobacteraceae</taxon>
        <taxon>Steroidobacter</taxon>
    </lineage>
</organism>
<keyword evidence="18" id="KW-0511">Multifunctional enzyme</keyword>
<comment type="caution">
    <text evidence="23">The sequence shown here is derived from an EMBL/GenBank/DDBJ whole genome shotgun (WGS) entry which is preliminary data.</text>
</comment>
<keyword evidence="24" id="KW-1185">Reference proteome</keyword>
<dbReference type="Pfam" id="PF04679">
    <property type="entry name" value="DNA_ligase_A_C"/>
    <property type="match status" value="1"/>
</dbReference>
<dbReference type="Gene3D" id="3.30.470.30">
    <property type="entry name" value="DNA ligase/mRNA capping enzyme"/>
    <property type="match status" value="1"/>
</dbReference>
<keyword evidence="16" id="KW-0234">DNA repair</keyword>
<dbReference type="InterPro" id="IPR014143">
    <property type="entry name" value="NHEJ_ligase_prk"/>
</dbReference>
<evidence type="ECO:0000256" key="19">
    <source>
        <dbReference type="ARBA" id="ARBA00029943"/>
    </source>
</evidence>
<dbReference type="InterPro" id="IPR052171">
    <property type="entry name" value="NHEJ_LigD"/>
</dbReference>
<feature type="domain" description="ATP-dependent DNA ligase family profile" evidence="22">
    <location>
        <begin position="108"/>
        <end position="188"/>
    </location>
</feature>
<dbReference type="InterPro" id="IPR012309">
    <property type="entry name" value="DNA_ligase_ATP-dep_C"/>
</dbReference>
<evidence type="ECO:0000256" key="6">
    <source>
        <dbReference type="ARBA" id="ARBA00022722"/>
    </source>
</evidence>
<evidence type="ECO:0000256" key="12">
    <source>
        <dbReference type="ARBA" id="ARBA00022840"/>
    </source>
</evidence>
<evidence type="ECO:0000256" key="7">
    <source>
        <dbReference type="ARBA" id="ARBA00022723"/>
    </source>
</evidence>
<keyword evidence="15" id="KW-0233">DNA recombination</keyword>
<dbReference type="Pfam" id="PF01068">
    <property type="entry name" value="DNA_ligase_A_M"/>
    <property type="match status" value="1"/>
</dbReference>
<evidence type="ECO:0000256" key="2">
    <source>
        <dbReference type="ARBA" id="ARBA00012727"/>
    </source>
</evidence>
<gene>
    <name evidence="23" type="primary">ligD</name>
    <name evidence="23" type="ORF">ACFPN2_21410</name>
</gene>
<dbReference type="SUPFAM" id="SSF56747">
    <property type="entry name" value="Prim-pol domain"/>
    <property type="match status" value="1"/>
</dbReference>
<keyword evidence="4" id="KW-0808">Transferase</keyword>
<keyword evidence="7" id="KW-0479">Metal-binding</keyword>
<keyword evidence="14" id="KW-0238">DNA-binding</keyword>
<dbReference type="Pfam" id="PF21686">
    <property type="entry name" value="LigD_Prim-Pol"/>
    <property type="match status" value="1"/>
</dbReference>
<evidence type="ECO:0000256" key="16">
    <source>
        <dbReference type="ARBA" id="ARBA00023204"/>
    </source>
</evidence>
<dbReference type="InterPro" id="IPR014145">
    <property type="entry name" value="LigD_pol_dom"/>
</dbReference>
<dbReference type="PANTHER" id="PTHR42705:SF2">
    <property type="entry name" value="BIFUNCTIONAL NON-HOMOLOGOUS END JOINING PROTEIN LIGD"/>
    <property type="match status" value="1"/>
</dbReference>
<evidence type="ECO:0000256" key="11">
    <source>
        <dbReference type="ARBA" id="ARBA00022839"/>
    </source>
</evidence>
<keyword evidence="17" id="KW-0464">Manganese</keyword>
<evidence type="ECO:0000256" key="20">
    <source>
        <dbReference type="ARBA" id="ARBA00034003"/>
    </source>
</evidence>
<feature type="compositionally biased region" description="Basic residues" evidence="21">
    <location>
        <begin position="603"/>
        <end position="616"/>
    </location>
</feature>
<dbReference type="SUPFAM" id="SSF50249">
    <property type="entry name" value="Nucleic acid-binding proteins"/>
    <property type="match status" value="1"/>
</dbReference>
<evidence type="ECO:0000256" key="17">
    <source>
        <dbReference type="ARBA" id="ARBA00023211"/>
    </source>
</evidence>
<evidence type="ECO:0000256" key="5">
    <source>
        <dbReference type="ARBA" id="ARBA00022695"/>
    </source>
</evidence>
<evidence type="ECO:0000256" key="10">
    <source>
        <dbReference type="ARBA" id="ARBA00022801"/>
    </source>
</evidence>
<evidence type="ECO:0000256" key="1">
    <source>
        <dbReference type="ARBA" id="ARBA00001936"/>
    </source>
</evidence>
<accession>A0ABV8SWU8</accession>
<dbReference type="GO" id="GO:0003910">
    <property type="term" value="F:DNA ligase (ATP) activity"/>
    <property type="evidence" value="ECO:0007669"/>
    <property type="project" value="UniProtKB-EC"/>
</dbReference>
<evidence type="ECO:0000256" key="15">
    <source>
        <dbReference type="ARBA" id="ARBA00023172"/>
    </source>
</evidence>
<evidence type="ECO:0000256" key="13">
    <source>
        <dbReference type="ARBA" id="ARBA00022932"/>
    </source>
</evidence>
<name>A0ABV8SWU8_9GAMM</name>
<keyword evidence="8" id="KW-0547">Nucleotide-binding</keyword>
<evidence type="ECO:0000256" key="21">
    <source>
        <dbReference type="SAM" id="MobiDB-lite"/>
    </source>
</evidence>
<dbReference type="InterPro" id="IPR012310">
    <property type="entry name" value="DNA_ligase_ATP-dep_cent"/>
</dbReference>
<evidence type="ECO:0000256" key="3">
    <source>
        <dbReference type="ARBA" id="ARBA00022598"/>
    </source>
</evidence>
<evidence type="ECO:0000256" key="8">
    <source>
        <dbReference type="ARBA" id="ARBA00022741"/>
    </source>
</evidence>
<proteinExistence type="predicted"/>
<dbReference type="InterPro" id="IPR014146">
    <property type="entry name" value="LigD_ligase_dom"/>
</dbReference>
<dbReference type="EC" id="6.5.1.1" evidence="2"/>
<keyword evidence="11" id="KW-0269">Exonuclease</keyword>
<comment type="catalytic activity">
    <reaction evidence="20">
        <text>ATP + (deoxyribonucleotide)n-3'-hydroxyl + 5'-phospho-(deoxyribonucleotide)m = (deoxyribonucleotide)n+m + AMP + diphosphate.</text>
        <dbReference type="EC" id="6.5.1.1"/>
    </reaction>
</comment>
<evidence type="ECO:0000256" key="18">
    <source>
        <dbReference type="ARBA" id="ARBA00023268"/>
    </source>
</evidence>
<protein>
    <recommendedName>
        <fullName evidence="2">DNA ligase (ATP)</fullName>
        <ecNumber evidence="2">6.5.1.1</ecNumber>
    </recommendedName>
    <alternativeName>
        <fullName evidence="19">NHEJ DNA polymerase</fullName>
    </alternativeName>
</protein>
<evidence type="ECO:0000256" key="4">
    <source>
        <dbReference type="ARBA" id="ARBA00022679"/>
    </source>
</evidence>
<feature type="region of interest" description="Disordered" evidence="21">
    <location>
        <begin position="577"/>
        <end position="616"/>
    </location>
</feature>
<dbReference type="PROSITE" id="PS50160">
    <property type="entry name" value="DNA_LIGASE_A3"/>
    <property type="match status" value="1"/>
</dbReference>
<comment type="cofactor">
    <cofactor evidence="1">
        <name>Mn(2+)</name>
        <dbReference type="ChEBI" id="CHEBI:29035"/>
    </cofactor>
</comment>
<dbReference type="NCBIfam" id="TIGR02776">
    <property type="entry name" value="NHEJ_ligase_prk"/>
    <property type="match status" value="1"/>
</dbReference>
<evidence type="ECO:0000256" key="14">
    <source>
        <dbReference type="ARBA" id="ARBA00023125"/>
    </source>
</evidence>
<keyword evidence="6" id="KW-0540">Nuclease</keyword>
<evidence type="ECO:0000313" key="23">
    <source>
        <dbReference type="EMBL" id="MFC4311660.1"/>
    </source>
</evidence>
<dbReference type="CDD" id="cd07971">
    <property type="entry name" value="OBF_DNA_ligase_LigD"/>
    <property type="match status" value="1"/>
</dbReference>
<dbReference type="SUPFAM" id="SSF56091">
    <property type="entry name" value="DNA ligase/mRNA capping enzyme, catalytic domain"/>
    <property type="match status" value="1"/>
</dbReference>
<dbReference type="Gene3D" id="2.40.50.140">
    <property type="entry name" value="Nucleic acid-binding proteins"/>
    <property type="match status" value="1"/>
</dbReference>
<dbReference type="EMBL" id="JBHSDU010000010">
    <property type="protein sequence ID" value="MFC4311660.1"/>
    <property type="molecule type" value="Genomic_DNA"/>
</dbReference>
<keyword evidence="9" id="KW-0227">DNA damage</keyword>
<dbReference type="Proteomes" id="UP001595904">
    <property type="component" value="Unassembled WGS sequence"/>
</dbReference>
<keyword evidence="3 23" id="KW-0436">Ligase</keyword>
<keyword evidence="10" id="KW-0378">Hydrolase</keyword>
<evidence type="ECO:0000259" key="22">
    <source>
        <dbReference type="PROSITE" id="PS50160"/>
    </source>
</evidence>
<keyword evidence="12" id="KW-0067">ATP-binding</keyword>
<keyword evidence="13" id="KW-0239">DNA-directed DNA polymerase</keyword>